<evidence type="ECO:0000313" key="1">
    <source>
        <dbReference type="EMBL" id="PIA46926.1"/>
    </source>
</evidence>
<evidence type="ECO:0000313" key="2">
    <source>
        <dbReference type="Proteomes" id="UP000230069"/>
    </source>
</evidence>
<dbReference type="FunCoup" id="A0A2G5DU01">
    <property type="interactions" value="42"/>
</dbReference>
<dbReference type="InParanoid" id="A0A2G5DU01"/>
<proteinExistence type="predicted"/>
<accession>A0A2G5DU01</accession>
<dbReference type="GO" id="GO:0048367">
    <property type="term" value="P:shoot system development"/>
    <property type="evidence" value="ECO:0007669"/>
    <property type="project" value="InterPro"/>
</dbReference>
<keyword evidence="2" id="KW-1185">Reference proteome</keyword>
<dbReference type="Proteomes" id="UP000230069">
    <property type="component" value="Unassembled WGS sequence"/>
</dbReference>
<dbReference type="InterPro" id="IPR004320">
    <property type="entry name" value="BPS1_pln"/>
</dbReference>
<sequence>MVSRFRRTVSFPKPTITTTIVSGRSSSSEKFYHIRSVSLPCRSHPLISQLNDEINDLKTWLSESDDERNSFWLCDGLIRLKNLHDSFNDYLQLSKTQESLCRRSDWIEKLLEDFLRFIDVFGLFRATLVTFKEEQSLAQVALRRRDELKIVSYVKNRKKIDKELKKLVSNVKLIGKCSVISHESLSSYNDDAELVGILQDLNEVTVSFIVSMLNAISASSSMTSCIGSKMLMKKNKQSKSEQRIQEIEEIQMEDLRSLRKEGDKEVRNILKKLEVLENCVVEIESESGKMFGSLMNTRVSLLNIVTQ</sequence>
<dbReference type="AlphaFoldDB" id="A0A2G5DU01"/>
<dbReference type="Pfam" id="PF03087">
    <property type="entry name" value="BPS1"/>
    <property type="match status" value="1"/>
</dbReference>
<name>A0A2G5DU01_AQUCA</name>
<dbReference type="PANTHER" id="PTHR33070">
    <property type="entry name" value="OS06G0725500 PROTEIN"/>
    <property type="match status" value="1"/>
</dbReference>
<gene>
    <name evidence="1" type="ORF">AQUCO_01500449v1</name>
</gene>
<organism evidence="1 2">
    <name type="scientific">Aquilegia coerulea</name>
    <name type="common">Rocky mountain columbine</name>
    <dbReference type="NCBI Taxonomy" id="218851"/>
    <lineage>
        <taxon>Eukaryota</taxon>
        <taxon>Viridiplantae</taxon>
        <taxon>Streptophyta</taxon>
        <taxon>Embryophyta</taxon>
        <taxon>Tracheophyta</taxon>
        <taxon>Spermatophyta</taxon>
        <taxon>Magnoliopsida</taxon>
        <taxon>Ranunculales</taxon>
        <taxon>Ranunculaceae</taxon>
        <taxon>Thalictroideae</taxon>
        <taxon>Aquilegia</taxon>
    </lineage>
</organism>
<dbReference type="PANTHER" id="PTHR33070:SF49">
    <property type="entry name" value="OS06G0725500 PROTEIN"/>
    <property type="match status" value="1"/>
</dbReference>
<dbReference type="GO" id="GO:0048364">
    <property type="term" value="P:root development"/>
    <property type="evidence" value="ECO:0007669"/>
    <property type="project" value="InterPro"/>
</dbReference>
<dbReference type="STRING" id="218851.A0A2G5DU01"/>
<reference evidence="1 2" key="1">
    <citation type="submission" date="2017-09" db="EMBL/GenBank/DDBJ databases">
        <title>WGS assembly of Aquilegia coerulea Goldsmith.</title>
        <authorList>
            <person name="Hodges S."/>
            <person name="Kramer E."/>
            <person name="Nordborg M."/>
            <person name="Tomkins J."/>
            <person name="Borevitz J."/>
            <person name="Derieg N."/>
            <person name="Yan J."/>
            <person name="Mihaltcheva S."/>
            <person name="Hayes R.D."/>
            <person name="Rokhsar D."/>
        </authorList>
    </citation>
    <scope>NUCLEOTIDE SEQUENCE [LARGE SCALE GENOMIC DNA]</scope>
    <source>
        <strain evidence="2">cv. Goldsmith</strain>
    </source>
</reference>
<evidence type="ECO:0008006" key="3">
    <source>
        <dbReference type="Google" id="ProtNLM"/>
    </source>
</evidence>
<protein>
    <recommendedName>
        <fullName evidence="3">DUF241 domain-containing protein</fullName>
    </recommendedName>
</protein>
<dbReference type="OrthoDB" id="695739at2759"/>
<dbReference type="EMBL" id="KZ305032">
    <property type="protein sequence ID" value="PIA46926.1"/>
    <property type="molecule type" value="Genomic_DNA"/>
</dbReference>